<evidence type="ECO:0000313" key="2">
    <source>
        <dbReference type="Proteomes" id="UP001499854"/>
    </source>
</evidence>
<comment type="caution">
    <text evidence="1">The sequence shown here is derived from an EMBL/GenBank/DDBJ whole genome shotgun (WGS) entry which is preliminary data.</text>
</comment>
<dbReference type="EMBL" id="BAAAQM010000005">
    <property type="protein sequence ID" value="GAA1959420.1"/>
    <property type="molecule type" value="Genomic_DNA"/>
</dbReference>
<reference evidence="2" key="1">
    <citation type="journal article" date="2019" name="Int. J. Syst. Evol. Microbiol.">
        <title>The Global Catalogue of Microorganisms (GCM) 10K type strain sequencing project: providing services to taxonomists for standard genome sequencing and annotation.</title>
        <authorList>
            <consortium name="The Broad Institute Genomics Platform"/>
            <consortium name="The Broad Institute Genome Sequencing Center for Infectious Disease"/>
            <person name="Wu L."/>
            <person name="Ma J."/>
        </authorList>
    </citation>
    <scope>NUCLEOTIDE SEQUENCE [LARGE SCALE GENOMIC DNA]</scope>
    <source>
        <strain evidence="2">JCM 16013</strain>
    </source>
</reference>
<evidence type="ECO:0000313" key="1">
    <source>
        <dbReference type="EMBL" id="GAA1959420.1"/>
    </source>
</evidence>
<name>A0ABP5CAQ8_9ACTN</name>
<gene>
    <name evidence="1" type="ORF">GCM10009838_14720</name>
</gene>
<organism evidence="1 2">
    <name type="scientific">Catenulispora subtropica</name>
    <dbReference type="NCBI Taxonomy" id="450798"/>
    <lineage>
        <taxon>Bacteria</taxon>
        <taxon>Bacillati</taxon>
        <taxon>Actinomycetota</taxon>
        <taxon>Actinomycetes</taxon>
        <taxon>Catenulisporales</taxon>
        <taxon>Catenulisporaceae</taxon>
        <taxon>Catenulispora</taxon>
    </lineage>
</organism>
<keyword evidence="2" id="KW-1185">Reference proteome</keyword>
<proteinExistence type="predicted"/>
<sequence>MAAIGWACRAIADSGAENGAAGYPLPSGMPTAEASQIRIRSVGQQRPAQAAHRAAPGVPTEAAWATRFRGTARRSAEAFSSAACRPIVSGLETTSEWPAEHKAGIEE</sequence>
<protein>
    <submittedName>
        <fullName evidence="1">Uncharacterized protein</fullName>
    </submittedName>
</protein>
<accession>A0ABP5CAQ8</accession>
<dbReference type="Proteomes" id="UP001499854">
    <property type="component" value="Unassembled WGS sequence"/>
</dbReference>